<proteinExistence type="predicted"/>
<comment type="caution">
    <text evidence="1">The sequence shown here is derived from an EMBL/GenBank/DDBJ whole genome shotgun (WGS) entry which is preliminary data.</text>
</comment>
<name>A0A9N8W4J9_9GLOM</name>
<dbReference type="Proteomes" id="UP000789342">
    <property type="component" value="Unassembled WGS sequence"/>
</dbReference>
<keyword evidence="2" id="KW-1185">Reference proteome</keyword>
<dbReference type="AlphaFoldDB" id="A0A9N8W4J9"/>
<evidence type="ECO:0000313" key="2">
    <source>
        <dbReference type="Proteomes" id="UP000789342"/>
    </source>
</evidence>
<dbReference type="EMBL" id="CAJVPV010000735">
    <property type="protein sequence ID" value="CAG8471827.1"/>
    <property type="molecule type" value="Genomic_DNA"/>
</dbReference>
<reference evidence="1" key="1">
    <citation type="submission" date="2021-06" db="EMBL/GenBank/DDBJ databases">
        <authorList>
            <person name="Kallberg Y."/>
            <person name="Tangrot J."/>
            <person name="Rosling A."/>
        </authorList>
    </citation>
    <scope>NUCLEOTIDE SEQUENCE</scope>
    <source>
        <strain evidence="1">CL551</strain>
    </source>
</reference>
<sequence length="56" mass="6608">MTHLIGYIATANIDINHFFEERVGETVYFIGSQFVPGEYIPSFRIDPQTKRLRRDF</sequence>
<gene>
    <name evidence="1" type="ORF">AMORRO_LOCUS1892</name>
</gene>
<evidence type="ECO:0000313" key="1">
    <source>
        <dbReference type="EMBL" id="CAG8471827.1"/>
    </source>
</evidence>
<protein>
    <submittedName>
        <fullName evidence="1">2330_t:CDS:1</fullName>
    </submittedName>
</protein>
<organism evidence="1 2">
    <name type="scientific">Acaulospora morrowiae</name>
    <dbReference type="NCBI Taxonomy" id="94023"/>
    <lineage>
        <taxon>Eukaryota</taxon>
        <taxon>Fungi</taxon>
        <taxon>Fungi incertae sedis</taxon>
        <taxon>Mucoromycota</taxon>
        <taxon>Glomeromycotina</taxon>
        <taxon>Glomeromycetes</taxon>
        <taxon>Diversisporales</taxon>
        <taxon>Acaulosporaceae</taxon>
        <taxon>Acaulospora</taxon>
    </lineage>
</organism>
<accession>A0A9N8W4J9</accession>